<evidence type="ECO:0000313" key="2">
    <source>
        <dbReference type="EMBL" id="CRY96575.1"/>
    </source>
</evidence>
<feature type="region of interest" description="Disordered" evidence="1">
    <location>
        <begin position="92"/>
        <end position="127"/>
    </location>
</feature>
<proteinExistence type="predicted"/>
<protein>
    <submittedName>
        <fullName evidence="2">Uncharacterized protein</fullName>
    </submittedName>
</protein>
<accession>A0A0H5Q548</accession>
<geneLocation type="plasmid" evidence="2">
    <name>pRGFK1149</name>
</geneLocation>
<evidence type="ECO:0000256" key="1">
    <source>
        <dbReference type="SAM" id="MobiDB-lite"/>
    </source>
</evidence>
<dbReference type="AlphaFoldDB" id="A0A0H5Q548"/>
<organism evidence="2">
    <name type="scientific">uncultured prokaryote</name>
    <dbReference type="NCBI Taxonomy" id="198431"/>
    <lineage>
        <taxon>unclassified sequences</taxon>
        <taxon>environmental samples</taxon>
    </lineage>
</organism>
<name>A0A0H5Q548_9ZZZZ</name>
<keyword evidence="2" id="KW-0614">Plasmid</keyword>
<dbReference type="EMBL" id="LN853728">
    <property type="protein sequence ID" value="CRY96575.1"/>
    <property type="molecule type" value="Genomic_DNA"/>
</dbReference>
<reference evidence="2" key="2">
    <citation type="submission" date="2015-07" db="EMBL/GenBank/DDBJ databases">
        <title>Plasmids, circular viruses and viroids from rat gut.</title>
        <authorList>
            <person name="Jorgensen T.J."/>
            <person name="Hansen M.A."/>
            <person name="Xu Z."/>
            <person name="Tabak M.A."/>
            <person name="Sorensen S.J."/>
            <person name="Hansen L.H."/>
        </authorList>
    </citation>
    <scope>NUCLEOTIDE SEQUENCE</scope>
    <source>
        <plasmid evidence="2">pRGFK1149</plasmid>
    </source>
</reference>
<sequence>MNTRIAVPLSKEAYDAISEIAKINGMSRGKFVAEALEGVIPSFLRIASAYRAAQALDEDEMGAVSDVFKRAEEHLMASLTDADRALLEVELERGRAPQAEGEAGARSRSDPPATNRGVPKFSSGGSA</sequence>
<reference evidence="2" key="1">
    <citation type="submission" date="2015-06" db="EMBL/GenBank/DDBJ databases">
        <authorList>
            <person name="Joergensen T."/>
        </authorList>
    </citation>
    <scope>NUCLEOTIDE SEQUENCE</scope>
    <source>
        <plasmid evidence="2">pRGFK1149</plasmid>
    </source>
</reference>